<dbReference type="FunFam" id="3.10.50.10:FF:000001">
    <property type="entry name" value="Chitinase 3-like 1"/>
    <property type="match status" value="1"/>
</dbReference>
<sequence>MKACIFLSLLTILFFCSNGILARLGIKHNKVVTCYVASWAVYRNNDGKFGIPYIRPELCTHIIYAFAGLDSKTWTITSLDPNIDIDKDNYKRMTELREQYPGLNILLAIGGWNEGSKNYSILASSPTRRSIFVKSVVDFLEEYKFDGFDLDWEYPGSRGGSPEDKLYFALLVKQLKEAFNESNYLLTAALGSNKAIIDTAYDIPEISKYLDYIHVMAYDYHGSWDKKVLPNAPLRSGDGLSVMETLNYLLSKGAPANKTILGLPMYGRTYILASKLNSSQESPINRTTITNGFKGPYTDQEGFMGYNEICEELVSHKGNWTSGWDDTSDTPYVINDDHVIVYDNLRSLKAKIEYAMSLELAGVMIWSIDTDDFHGKCANLFKDSLNLTDMTYPLLRWINIVISENSQVISDKDSVNMGKEYNDNSSSITKFSHNSILIILISLAYYI</sequence>
<feature type="chain" id="PRO_5027056540" evidence="6">
    <location>
        <begin position="23"/>
        <end position="447"/>
    </location>
</feature>
<dbReference type="KEGG" id="bvk:117243238"/>
<dbReference type="GO" id="GO:0005975">
    <property type="term" value="P:carbohydrate metabolic process"/>
    <property type="evidence" value="ECO:0007669"/>
    <property type="project" value="InterPro"/>
</dbReference>
<comment type="similarity">
    <text evidence="5">Belongs to the glycosyl hydrolase 18 family.</text>
</comment>
<dbReference type="InterPro" id="IPR050314">
    <property type="entry name" value="Glycosyl_Hydrlase_18"/>
</dbReference>
<dbReference type="SUPFAM" id="SSF54556">
    <property type="entry name" value="Chitinase insertion domain"/>
    <property type="match status" value="1"/>
</dbReference>
<proteinExistence type="inferred from homology"/>
<dbReference type="PROSITE" id="PS01095">
    <property type="entry name" value="GH18_1"/>
    <property type="match status" value="1"/>
</dbReference>
<evidence type="ECO:0000256" key="1">
    <source>
        <dbReference type="ARBA" id="ARBA00022801"/>
    </source>
</evidence>
<dbReference type="Gene3D" id="3.20.20.80">
    <property type="entry name" value="Glycosidases"/>
    <property type="match status" value="1"/>
</dbReference>
<dbReference type="GeneID" id="117243238"/>
<keyword evidence="6" id="KW-0732">Signal</keyword>
<gene>
    <name evidence="9" type="primary">LOC117243238</name>
</gene>
<dbReference type="SUPFAM" id="SSF51445">
    <property type="entry name" value="(Trans)glycosidases"/>
    <property type="match status" value="1"/>
</dbReference>
<dbReference type="InterPro" id="IPR029070">
    <property type="entry name" value="Chitinase_insertion_sf"/>
</dbReference>
<dbReference type="InterPro" id="IPR001579">
    <property type="entry name" value="Glyco_hydro_18_chit_AS"/>
</dbReference>
<dbReference type="InterPro" id="IPR017853">
    <property type="entry name" value="GH"/>
</dbReference>
<dbReference type="GO" id="GO:0008061">
    <property type="term" value="F:chitin binding"/>
    <property type="evidence" value="ECO:0007669"/>
    <property type="project" value="InterPro"/>
</dbReference>
<feature type="domain" description="GH18" evidence="7">
    <location>
        <begin position="30"/>
        <end position="388"/>
    </location>
</feature>
<reference evidence="9" key="1">
    <citation type="submission" date="2025-08" db="UniProtKB">
        <authorList>
            <consortium name="RefSeq"/>
        </authorList>
    </citation>
    <scope>IDENTIFICATION</scope>
    <source>
        <tissue evidence="9">Muscle</tissue>
    </source>
</reference>
<dbReference type="CDD" id="cd02872">
    <property type="entry name" value="GH18_chitolectin_chitotriosidase"/>
    <property type="match status" value="1"/>
</dbReference>
<dbReference type="GO" id="GO:0006032">
    <property type="term" value="P:chitin catabolic process"/>
    <property type="evidence" value="ECO:0007669"/>
    <property type="project" value="UniProtKB-ARBA"/>
</dbReference>
<keyword evidence="3 4" id="KW-0326">Glycosidase</keyword>
<dbReference type="GO" id="GO:0004568">
    <property type="term" value="F:chitinase activity"/>
    <property type="evidence" value="ECO:0007669"/>
    <property type="project" value="UniProtKB-ARBA"/>
</dbReference>
<evidence type="ECO:0000256" key="2">
    <source>
        <dbReference type="ARBA" id="ARBA00023157"/>
    </source>
</evidence>
<name>A0A6J3LMK5_9HYME</name>
<accession>A0A6J3LMK5</accession>
<keyword evidence="1 4" id="KW-0378">Hydrolase</keyword>
<organism evidence="8 9">
    <name type="scientific">Bombus vosnesenskii</name>
    <dbReference type="NCBI Taxonomy" id="207650"/>
    <lineage>
        <taxon>Eukaryota</taxon>
        <taxon>Metazoa</taxon>
        <taxon>Ecdysozoa</taxon>
        <taxon>Arthropoda</taxon>
        <taxon>Hexapoda</taxon>
        <taxon>Insecta</taxon>
        <taxon>Pterygota</taxon>
        <taxon>Neoptera</taxon>
        <taxon>Endopterygota</taxon>
        <taxon>Hymenoptera</taxon>
        <taxon>Apocrita</taxon>
        <taxon>Aculeata</taxon>
        <taxon>Apoidea</taxon>
        <taxon>Anthophila</taxon>
        <taxon>Apidae</taxon>
        <taxon>Bombus</taxon>
        <taxon>Pyrobombus</taxon>
    </lineage>
</organism>
<dbReference type="Pfam" id="PF00704">
    <property type="entry name" value="Glyco_hydro_18"/>
    <property type="match status" value="1"/>
</dbReference>
<keyword evidence="8" id="KW-1185">Reference proteome</keyword>
<protein>
    <submittedName>
        <fullName evidence="9">Probable chitinase 2 isoform X1</fullName>
    </submittedName>
</protein>
<evidence type="ECO:0000256" key="3">
    <source>
        <dbReference type="ARBA" id="ARBA00023295"/>
    </source>
</evidence>
<dbReference type="RefSeq" id="XP_033366425.1">
    <property type="nucleotide sequence ID" value="XM_033510534.1"/>
</dbReference>
<evidence type="ECO:0000256" key="5">
    <source>
        <dbReference type="RuleBase" id="RU004453"/>
    </source>
</evidence>
<evidence type="ECO:0000313" key="8">
    <source>
        <dbReference type="Proteomes" id="UP000504631"/>
    </source>
</evidence>
<dbReference type="AlphaFoldDB" id="A0A6J3LMK5"/>
<evidence type="ECO:0000256" key="6">
    <source>
        <dbReference type="SAM" id="SignalP"/>
    </source>
</evidence>
<dbReference type="PROSITE" id="PS51910">
    <property type="entry name" value="GH18_2"/>
    <property type="match status" value="1"/>
</dbReference>
<feature type="signal peptide" evidence="6">
    <location>
        <begin position="1"/>
        <end position="22"/>
    </location>
</feature>
<dbReference type="Proteomes" id="UP000504631">
    <property type="component" value="Unplaced"/>
</dbReference>
<dbReference type="Gene3D" id="3.10.50.10">
    <property type="match status" value="1"/>
</dbReference>
<evidence type="ECO:0000259" key="7">
    <source>
        <dbReference type="PROSITE" id="PS51910"/>
    </source>
</evidence>
<keyword evidence="2" id="KW-1015">Disulfide bond</keyword>
<evidence type="ECO:0000313" key="9">
    <source>
        <dbReference type="RefSeq" id="XP_033366425.1"/>
    </source>
</evidence>
<dbReference type="PANTHER" id="PTHR11177:SF403">
    <property type="entry name" value="CHITINASE 2-RELATED"/>
    <property type="match status" value="1"/>
</dbReference>
<dbReference type="GO" id="GO:0005576">
    <property type="term" value="C:extracellular region"/>
    <property type="evidence" value="ECO:0007669"/>
    <property type="project" value="TreeGrafter"/>
</dbReference>
<dbReference type="InterPro" id="IPR001223">
    <property type="entry name" value="Glyco_hydro18_cat"/>
</dbReference>
<dbReference type="InterPro" id="IPR011583">
    <property type="entry name" value="Chitinase_II/V-like_cat"/>
</dbReference>
<dbReference type="SMART" id="SM00636">
    <property type="entry name" value="Glyco_18"/>
    <property type="match status" value="1"/>
</dbReference>
<evidence type="ECO:0000256" key="4">
    <source>
        <dbReference type="RuleBase" id="RU000489"/>
    </source>
</evidence>
<dbReference type="PANTHER" id="PTHR11177">
    <property type="entry name" value="CHITINASE"/>
    <property type="match status" value="1"/>
</dbReference>